<dbReference type="EMBL" id="FOJI01000029">
    <property type="protein sequence ID" value="SEW46090.1"/>
    <property type="molecule type" value="Genomic_DNA"/>
</dbReference>
<keyword evidence="7 9" id="KW-0234">DNA repair</keyword>
<comment type="similarity">
    <text evidence="2 9">Belongs to the MGMT family.</text>
</comment>
<dbReference type="STRING" id="99656.SAMN05421659_12913"/>
<comment type="catalytic activity">
    <reaction evidence="8 9">
        <text>a 6-O-methyl-2'-deoxyguanosine in DNA + L-cysteinyl-[protein] = S-methyl-L-cysteinyl-[protein] + a 2'-deoxyguanosine in DNA</text>
        <dbReference type="Rhea" id="RHEA:24000"/>
        <dbReference type="Rhea" id="RHEA-COMP:10131"/>
        <dbReference type="Rhea" id="RHEA-COMP:10132"/>
        <dbReference type="Rhea" id="RHEA-COMP:11367"/>
        <dbReference type="Rhea" id="RHEA-COMP:11368"/>
        <dbReference type="ChEBI" id="CHEBI:29950"/>
        <dbReference type="ChEBI" id="CHEBI:82612"/>
        <dbReference type="ChEBI" id="CHEBI:85445"/>
        <dbReference type="ChEBI" id="CHEBI:85448"/>
        <dbReference type="EC" id="2.1.1.63"/>
    </reaction>
</comment>
<dbReference type="Gene3D" id="3.30.160.70">
    <property type="entry name" value="Methylated DNA-protein cysteine methyltransferase domain"/>
    <property type="match status" value="1"/>
</dbReference>
<dbReference type="InterPro" id="IPR023546">
    <property type="entry name" value="MGMT"/>
</dbReference>
<dbReference type="GO" id="GO:0006307">
    <property type="term" value="P:DNA alkylation repair"/>
    <property type="evidence" value="ECO:0007669"/>
    <property type="project" value="UniProtKB-UniRule"/>
</dbReference>
<gene>
    <name evidence="12" type="ORF">SAMN05421659_12913</name>
</gene>
<organism evidence="12 13">
    <name type="scientific">[Clostridium] fimetarium</name>
    <dbReference type="NCBI Taxonomy" id="99656"/>
    <lineage>
        <taxon>Bacteria</taxon>
        <taxon>Bacillati</taxon>
        <taxon>Bacillota</taxon>
        <taxon>Clostridia</taxon>
        <taxon>Lachnospirales</taxon>
        <taxon>Lachnospiraceae</taxon>
    </lineage>
</organism>
<comment type="miscellaneous">
    <text evidence="9">This enzyme catalyzes only one turnover and therefore is not strictly catalytic. According to one definition, an enzyme is a biocatalyst that acts repeatedly and over many reaction cycles.</text>
</comment>
<evidence type="ECO:0000256" key="7">
    <source>
        <dbReference type="ARBA" id="ARBA00023204"/>
    </source>
</evidence>
<evidence type="ECO:0000256" key="8">
    <source>
        <dbReference type="ARBA" id="ARBA00049348"/>
    </source>
</evidence>
<dbReference type="InterPro" id="IPR008332">
    <property type="entry name" value="MethylG_MeTrfase_N"/>
</dbReference>
<dbReference type="Pfam" id="PF01035">
    <property type="entry name" value="DNA_binding_1"/>
    <property type="match status" value="1"/>
</dbReference>
<comment type="function">
    <text evidence="9">Involved in the cellular defense against the biological effects of O6-methylguanine (O6-MeG) and O4-methylthymine (O4-MeT) in DNA. Repairs the methylated nucleobase in DNA by stoichiometrically transferring the methyl group to a cysteine residue in the enzyme. This is a suicide reaction: the enzyme is irreversibly inactivated.</text>
</comment>
<evidence type="ECO:0000256" key="1">
    <source>
        <dbReference type="ARBA" id="ARBA00001286"/>
    </source>
</evidence>
<dbReference type="Proteomes" id="UP000199701">
    <property type="component" value="Unassembled WGS sequence"/>
</dbReference>
<evidence type="ECO:0000256" key="6">
    <source>
        <dbReference type="ARBA" id="ARBA00022763"/>
    </source>
</evidence>
<feature type="domain" description="Methylguanine DNA methyltransferase ribonuclease-like" evidence="11">
    <location>
        <begin position="8"/>
        <end position="85"/>
    </location>
</feature>
<evidence type="ECO:0000256" key="3">
    <source>
        <dbReference type="ARBA" id="ARBA00022490"/>
    </source>
</evidence>
<name>A0A1I0RXB7_9FIRM</name>
<dbReference type="AlphaFoldDB" id="A0A1I0RXB7"/>
<keyword evidence="6 9" id="KW-0227">DNA damage</keyword>
<dbReference type="InterPro" id="IPR014048">
    <property type="entry name" value="MethylDNA_cys_MeTrfase_DNA-bd"/>
</dbReference>
<keyword evidence="3 9" id="KW-0963">Cytoplasm</keyword>
<keyword evidence="4 9" id="KW-0489">Methyltransferase</keyword>
<keyword evidence="13" id="KW-1185">Reference proteome</keyword>
<dbReference type="PANTHER" id="PTHR10815">
    <property type="entry name" value="METHYLATED-DNA--PROTEIN-CYSTEINE METHYLTRANSFERASE"/>
    <property type="match status" value="1"/>
</dbReference>
<dbReference type="GO" id="GO:0003908">
    <property type="term" value="F:methylated-DNA-[protein]-cysteine S-methyltransferase activity"/>
    <property type="evidence" value="ECO:0007669"/>
    <property type="project" value="UniProtKB-UniRule"/>
</dbReference>
<dbReference type="InterPro" id="IPR036631">
    <property type="entry name" value="MGMT_N_sf"/>
</dbReference>
<sequence>MENTYIFRTILGNIKIIESNNFIVNIHFKNDMNTNTNDINTNTNVTDVTAVTGTFPKETPLVIQAAKQLEEYLSGARKQFDLPLNPVGTAFQKSVWHMLQAIPYGEHWSYKQVAIALGKPTAARAVGMANNKNPIAIIIPCHRVIGSNGDLVGYAGGLAIKEQLLKLEKGELEL</sequence>
<dbReference type="RefSeq" id="WP_092458248.1">
    <property type="nucleotide sequence ID" value="NZ_FOJI01000029.1"/>
</dbReference>
<comment type="catalytic activity">
    <reaction evidence="1 9">
        <text>a 4-O-methyl-thymidine in DNA + L-cysteinyl-[protein] = a thymidine in DNA + S-methyl-L-cysteinyl-[protein]</text>
        <dbReference type="Rhea" id="RHEA:53428"/>
        <dbReference type="Rhea" id="RHEA-COMP:10131"/>
        <dbReference type="Rhea" id="RHEA-COMP:10132"/>
        <dbReference type="Rhea" id="RHEA-COMP:13555"/>
        <dbReference type="Rhea" id="RHEA-COMP:13556"/>
        <dbReference type="ChEBI" id="CHEBI:29950"/>
        <dbReference type="ChEBI" id="CHEBI:82612"/>
        <dbReference type="ChEBI" id="CHEBI:137386"/>
        <dbReference type="ChEBI" id="CHEBI:137387"/>
        <dbReference type="EC" id="2.1.1.63"/>
    </reaction>
</comment>
<dbReference type="HAMAP" id="MF_00772">
    <property type="entry name" value="OGT"/>
    <property type="match status" value="1"/>
</dbReference>
<reference evidence="12 13" key="1">
    <citation type="submission" date="2016-10" db="EMBL/GenBank/DDBJ databases">
        <authorList>
            <person name="de Groot N.N."/>
        </authorList>
    </citation>
    <scope>NUCLEOTIDE SEQUENCE [LARGE SCALE GENOMIC DNA]</scope>
    <source>
        <strain evidence="12 13">DSM 9179</strain>
    </source>
</reference>
<dbReference type="OrthoDB" id="9802228at2"/>
<feature type="domain" description="Methylated-DNA-[protein]-cysteine S-methyltransferase DNA binding" evidence="10">
    <location>
        <begin position="90"/>
        <end position="169"/>
    </location>
</feature>
<evidence type="ECO:0000313" key="13">
    <source>
        <dbReference type="Proteomes" id="UP000199701"/>
    </source>
</evidence>
<evidence type="ECO:0000256" key="9">
    <source>
        <dbReference type="HAMAP-Rule" id="MF_00772"/>
    </source>
</evidence>
<dbReference type="CDD" id="cd06445">
    <property type="entry name" value="ATase"/>
    <property type="match status" value="1"/>
</dbReference>
<dbReference type="InterPro" id="IPR036217">
    <property type="entry name" value="MethylDNA_cys_MeTrfase_DNAb"/>
</dbReference>
<evidence type="ECO:0000256" key="5">
    <source>
        <dbReference type="ARBA" id="ARBA00022679"/>
    </source>
</evidence>
<comment type="subcellular location">
    <subcellularLocation>
        <location evidence="9">Cytoplasm</location>
    </subcellularLocation>
</comment>
<keyword evidence="5 9" id="KW-0808">Transferase</keyword>
<dbReference type="FunFam" id="1.10.10.10:FF:000214">
    <property type="entry name" value="Methylated-DNA--protein-cysteine methyltransferase"/>
    <property type="match status" value="1"/>
</dbReference>
<proteinExistence type="inferred from homology"/>
<evidence type="ECO:0000259" key="11">
    <source>
        <dbReference type="Pfam" id="PF02870"/>
    </source>
</evidence>
<dbReference type="InterPro" id="IPR001497">
    <property type="entry name" value="MethylDNA_cys_MeTrfase_AS"/>
</dbReference>
<dbReference type="InterPro" id="IPR036388">
    <property type="entry name" value="WH-like_DNA-bd_sf"/>
</dbReference>
<dbReference type="SUPFAM" id="SSF46767">
    <property type="entry name" value="Methylated DNA-protein cysteine methyltransferase, C-terminal domain"/>
    <property type="match status" value="1"/>
</dbReference>
<dbReference type="PROSITE" id="PS00374">
    <property type="entry name" value="MGMT"/>
    <property type="match status" value="1"/>
</dbReference>
<dbReference type="GO" id="GO:0005737">
    <property type="term" value="C:cytoplasm"/>
    <property type="evidence" value="ECO:0007669"/>
    <property type="project" value="UniProtKB-SubCell"/>
</dbReference>
<dbReference type="Gene3D" id="1.10.10.10">
    <property type="entry name" value="Winged helix-like DNA-binding domain superfamily/Winged helix DNA-binding domain"/>
    <property type="match status" value="1"/>
</dbReference>
<protein>
    <recommendedName>
        <fullName evidence="9">Methylated-DNA--protein-cysteine methyltransferase</fullName>
        <ecNumber evidence="9">2.1.1.63</ecNumber>
    </recommendedName>
    <alternativeName>
        <fullName evidence="9">6-O-methylguanine-DNA methyltransferase</fullName>
        <shortName evidence="9">MGMT</shortName>
    </alternativeName>
    <alternativeName>
        <fullName evidence="9">O-6-methylguanine-DNA-alkyltransferase</fullName>
    </alternativeName>
</protein>
<accession>A0A1I0RXB7</accession>
<feature type="active site" description="Nucleophile; methyl group acceptor" evidence="9">
    <location>
        <position position="141"/>
    </location>
</feature>
<evidence type="ECO:0000256" key="2">
    <source>
        <dbReference type="ARBA" id="ARBA00008711"/>
    </source>
</evidence>
<dbReference type="GO" id="GO:0032259">
    <property type="term" value="P:methylation"/>
    <property type="evidence" value="ECO:0007669"/>
    <property type="project" value="UniProtKB-KW"/>
</dbReference>
<evidence type="ECO:0000256" key="4">
    <source>
        <dbReference type="ARBA" id="ARBA00022603"/>
    </source>
</evidence>
<evidence type="ECO:0000259" key="10">
    <source>
        <dbReference type="Pfam" id="PF01035"/>
    </source>
</evidence>
<dbReference type="EC" id="2.1.1.63" evidence="9"/>
<dbReference type="SUPFAM" id="SSF53155">
    <property type="entry name" value="Methylated DNA-protein cysteine methyltransferase domain"/>
    <property type="match status" value="1"/>
</dbReference>
<dbReference type="PANTHER" id="PTHR10815:SF5">
    <property type="entry name" value="METHYLATED-DNA--PROTEIN-CYSTEINE METHYLTRANSFERASE"/>
    <property type="match status" value="1"/>
</dbReference>
<dbReference type="NCBIfam" id="TIGR00589">
    <property type="entry name" value="ogt"/>
    <property type="match status" value="1"/>
</dbReference>
<evidence type="ECO:0000313" key="12">
    <source>
        <dbReference type="EMBL" id="SEW46090.1"/>
    </source>
</evidence>
<dbReference type="Pfam" id="PF02870">
    <property type="entry name" value="Methyltransf_1N"/>
    <property type="match status" value="1"/>
</dbReference>